<evidence type="ECO:0000256" key="4">
    <source>
        <dbReference type="ARBA" id="ARBA00023002"/>
    </source>
</evidence>
<accession>A0ABU0FR77</accession>
<protein>
    <submittedName>
        <fullName evidence="7">Nitroreductase</fullName>
    </submittedName>
</protein>
<dbReference type="InterPro" id="IPR016446">
    <property type="entry name" value="Flavin_OxRdtase_Frp"/>
</dbReference>
<dbReference type="InterPro" id="IPR029479">
    <property type="entry name" value="Nitroreductase"/>
</dbReference>
<keyword evidence="2 5" id="KW-0285">Flavoprotein</keyword>
<dbReference type="PANTHER" id="PTHR43425">
    <property type="entry name" value="OXYGEN-INSENSITIVE NADPH NITROREDUCTASE"/>
    <property type="match status" value="1"/>
</dbReference>
<keyword evidence="4 5" id="KW-0560">Oxidoreductase</keyword>
<dbReference type="CDD" id="cd02146">
    <property type="entry name" value="NfsA-like"/>
    <property type="match status" value="1"/>
</dbReference>
<comment type="similarity">
    <text evidence="1 5">Belongs to the flavin oxidoreductase frp family.</text>
</comment>
<dbReference type="Pfam" id="PF00881">
    <property type="entry name" value="Nitroreductase"/>
    <property type="match status" value="1"/>
</dbReference>
<reference evidence="7 8" key="1">
    <citation type="submission" date="2023-07" db="EMBL/GenBank/DDBJ databases">
        <title>Genomic Encyclopedia of Type Strains, Phase IV (KMG-IV): sequencing the most valuable type-strain genomes for metagenomic binning, comparative biology and taxonomic classification.</title>
        <authorList>
            <person name="Goeker M."/>
        </authorList>
    </citation>
    <scope>NUCLEOTIDE SEQUENCE [LARGE SCALE GENOMIC DNA]</scope>
    <source>
        <strain evidence="7 8">DSM 19598</strain>
    </source>
</reference>
<feature type="domain" description="Nitroreductase" evidence="6">
    <location>
        <begin position="10"/>
        <end position="164"/>
    </location>
</feature>
<sequence length="247" mass="28412">MRNDVVDLLQSHRSVRRYTEDPIPQDILDEILTCAQWAPSSHHVQAYSIIVVDDQKKKKVLSEIAGSQRYVAESPIFLVFCADFYRLKLTTEMWNTPFEVNEIENVLVTAVDTALAAENALIAARSYGLEGVMIGGIRNSPEEVKDLLELPEYTLPIMGMCLGYPAQKPWQKPRTPKQAVVHYNKYRPKEEIVASLKDYEKISSDYYTRRTGGVRTEGWTKQMAIYLSKPRRRHIKDFIIKQGFNLE</sequence>
<dbReference type="NCBIfam" id="NF008033">
    <property type="entry name" value="PRK10765.1"/>
    <property type="match status" value="1"/>
</dbReference>
<dbReference type="Gene3D" id="3.40.109.10">
    <property type="entry name" value="NADH Oxidase"/>
    <property type="match status" value="1"/>
</dbReference>
<dbReference type="InterPro" id="IPR000415">
    <property type="entry name" value="Nitroreductase-like"/>
</dbReference>
<evidence type="ECO:0000313" key="7">
    <source>
        <dbReference type="EMBL" id="MDQ0412320.1"/>
    </source>
</evidence>
<dbReference type="SUPFAM" id="SSF55469">
    <property type="entry name" value="FMN-dependent nitroreductase-like"/>
    <property type="match status" value="1"/>
</dbReference>
<dbReference type="EMBL" id="JAUSUN010000002">
    <property type="protein sequence ID" value="MDQ0412320.1"/>
    <property type="molecule type" value="Genomic_DNA"/>
</dbReference>
<gene>
    <name evidence="7" type="ORF">J2S25_000500</name>
</gene>
<evidence type="ECO:0000313" key="8">
    <source>
        <dbReference type="Proteomes" id="UP001242313"/>
    </source>
</evidence>
<evidence type="ECO:0000256" key="3">
    <source>
        <dbReference type="ARBA" id="ARBA00022643"/>
    </source>
</evidence>
<dbReference type="PIRSF" id="PIRSF005426">
    <property type="entry name" value="Frp"/>
    <property type="match status" value="1"/>
</dbReference>
<comment type="caution">
    <text evidence="7">The sequence shown here is derived from an EMBL/GenBank/DDBJ whole genome shotgun (WGS) entry which is preliminary data.</text>
</comment>
<evidence type="ECO:0000259" key="6">
    <source>
        <dbReference type="Pfam" id="PF00881"/>
    </source>
</evidence>
<dbReference type="Proteomes" id="UP001242313">
    <property type="component" value="Unassembled WGS sequence"/>
</dbReference>
<keyword evidence="5" id="KW-0521">NADP</keyword>
<proteinExistence type="inferred from homology"/>
<organism evidence="7 8">
    <name type="scientific">Mesobacillus stamsii</name>
    <dbReference type="NCBI Taxonomy" id="225347"/>
    <lineage>
        <taxon>Bacteria</taxon>
        <taxon>Bacillati</taxon>
        <taxon>Bacillota</taxon>
        <taxon>Bacilli</taxon>
        <taxon>Bacillales</taxon>
        <taxon>Bacillaceae</taxon>
        <taxon>Mesobacillus</taxon>
    </lineage>
</organism>
<evidence type="ECO:0000256" key="5">
    <source>
        <dbReference type="PIRNR" id="PIRNR005426"/>
    </source>
</evidence>
<evidence type="ECO:0000256" key="1">
    <source>
        <dbReference type="ARBA" id="ARBA00008366"/>
    </source>
</evidence>
<keyword evidence="8" id="KW-1185">Reference proteome</keyword>
<dbReference type="RefSeq" id="WP_307191156.1">
    <property type="nucleotide sequence ID" value="NZ_JAUSUN010000002.1"/>
</dbReference>
<keyword evidence="3 5" id="KW-0288">FMN</keyword>
<name>A0ABU0FR77_9BACI</name>
<evidence type="ECO:0000256" key="2">
    <source>
        <dbReference type="ARBA" id="ARBA00022630"/>
    </source>
</evidence>
<dbReference type="PANTHER" id="PTHR43425:SF2">
    <property type="entry name" value="OXYGEN-INSENSITIVE NADPH NITROREDUCTASE"/>
    <property type="match status" value="1"/>
</dbReference>